<dbReference type="InterPro" id="IPR000033">
    <property type="entry name" value="LDLR_classB_rpt"/>
</dbReference>
<dbReference type="GeneID" id="63698191"/>
<evidence type="ECO:0000313" key="2">
    <source>
        <dbReference type="Proteomes" id="UP000019804"/>
    </source>
</evidence>
<dbReference type="PANTHER" id="PTHR46513">
    <property type="entry name" value="VITELLOGENIN RECEPTOR-LIKE PROTEIN-RELATED-RELATED"/>
    <property type="match status" value="1"/>
</dbReference>
<gene>
    <name evidence="1" type="ORF">EURHEDRAFT_416847</name>
</gene>
<organism evidence="1 2">
    <name type="scientific">Aspergillus ruber (strain CBS 135680)</name>
    <dbReference type="NCBI Taxonomy" id="1388766"/>
    <lineage>
        <taxon>Eukaryota</taxon>
        <taxon>Fungi</taxon>
        <taxon>Dikarya</taxon>
        <taxon>Ascomycota</taxon>
        <taxon>Pezizomycotina</taxon>
        <taxon>Eurotiomycetes</taxon>
        <taxon>Eurotiomycetidae</taxon>
        <taxon>Eurotiales</taxon>
        <taxon>Aspergillaceae</taxon>
        <taxon>Aspergillus</taxon>
        <taxon>Aspergillus subgen. Aspergillus</taxon>
    </lineage>
</organism>
<protein>
    <submittedName>
        <fullName evidence="1">YWTD domain-containing protein</fullName>
    </submittedName>
</protein>
<dbReference type="AlphaFoldDB" id="A0A017S2P8"/>
<dbReference type="SMART" id="SM00135">
    <property type="entry name" value="LY"/>
    <property type="match status" value="5"/>
</dbReference>
<dbReference type="Gene3D" id="2.120.10.30">
    <property type="entry name" value="TolB, C-terminal domain"/>
    <property type="match status" value="2"/>
</dbReference>
<dbReference type="EMBL" id="KK088449">
    <property type="protein sequence ID" value="EYE91076.1"/>
    <property type="molecule type" value="Genomic_DNA"/>
</dbReference>
<keyword evidence="2" id="KW-1185">Reference proteome</keyword>
<sequence length="318" mass="34848">MTDYPRILVLDVGLSAEPPLLQAGQVLEFNPNDTTKQLRVLVPSQVLPDGIAVDSARQRMFWTCMGFPGKWDGAVYSSALDGTDVQTIVAPGKVNTPKQLTLDETAKKVYFCDREGLGVYRCNFDGSELEALILNGKPTTPPDVSSWCVGITVAPSLGKFFWTQKGYSKSGQGRIFSANIDMPAGQSATSRDDIQVVLPGLPEPIDLEFNEASSTLYWTDRGEVPFGNSLNRARLDESGMPTTTMTASASFTAEVQERKYEILTRNLNEAIGLKLDVERGHIYLTDLGGSVYRCDLEGKGKERLYLEDSRAFTGIALL</sequence>
<evidence type="ECO:0000313" key="1">
    <source>
        <dbReference type="EMBL" id="EYE91076.1"/>
    </source>
</evidence>
<name>A0A017S2P8_ASPRC</name>
<dbReference type="SUPFAM" id="SSF63825">
    <property type="entry name" value="YWTD domain"/>
    <property type="match status" value="1"/>
</dbReference>
<dbReference type="RefSeq" id="XP_040634766.1">
    <property type="nucleotide sequence ID" value="XM_040783067.1"/>
</dbReference>
<proteinExistence type="predicted"/>
<dbReference type="InterPro" id="IPR050778">
    <property type="entry name" value="Cueball_EGF_LRP_Nidogen"/>
</dbReference>
<dbReference type="GO" id="GO:0060070">
    <property type="term" value="P:canonical Wnt signaling pathway"/>
    <property type="evidence" value="ECO:0007669"/>
    <property type="project" value="TreeGrafter"/>
</dbReference>
<dbReference type="HOGENOM" id="CLU_072072_0_0_1"/>
<dbReference type="InterPro" id="IPR011042">
    <property type="entry name" value="6-blade_b-propeller_TolB-like"/>
</dbReference>
<dbReference type="PANTHER" id="PTHR46513:SF13">
    <property type="entry name" value="EGF-LIKE DOMAIN-CONTAINING PROTEIN"/>
    <property type="match status" value="1"/>
</dbReference>
<dbReference type="OrthoDB" id="5958943at2759"/>
<dbReference type="GO" id="GO:0005886">
    <property type="term" value="C:plasma membrane"/>
    <property type="evidence" value="ECO:0007669"/>
    <property type="project" value="TreeGrafter"/>
</dbReference>
<dbReference type="Proteomes" id="UP000019804">
    <property type="component" value="Unassembled WGS sequence"/>
</dbReference>
<reference evidence="2" key="1">
    <citation type="journal article" date="2014" name="Nat. Commun.">
        <title>Genomic adaptations of the halophilic Dead Sea filamentous fungus Eurotium rubrum.</title>
        <authorList>
            <person name="Kis-Papo T."/>
            <person name="Weig A.R."/>
            <person name="Riley R."/>
            <person name="Persoh D."/>
            <person name="Salamov A."/>
            <person name="Sun H."/>
            <person name="Lipzen A."/>
            <person name="Wasser S.P."/>
            <person name="Rambold G."/>
            <person name="Grigoriev I.V."/>
            <person name="Nevo E."/>
        </authorList>
    </citation>
    <scope>NUCLEOTIDE SEQUENCE [LARGE SCALE GENOMIC DNA]</scope>
    <source>
        <strain evidence="2">CBS 135680</strain>
    </source>
</reference>
<dbReference type="STRING" id="1388766.A0A017S2P8"/>
<accession>A0A017S2P8</accession>